<evidence type="ECO:0000256" key="5">
    <source>
        <dbReference type="ARBA" id="ARBA00022916"/>
    </source>
</evidence>
<accession>F1Z4Y6</accession>
<keyword evidence="4" id="KW-0802">TPR repeat</keyword>
<dbReference type="InterPro" id="IPR008410">
    <property type="entry name" value="BCSC_C"/>
</dbReference>
<dbReference type="AlphaFoldDB" id="F1Z4Y6"/>
<comment type="pathway">
    <text evidence="1">Glycan metabolism; bacterial cellulose biosynthesis.</text>
</comment>
<feature type="region of interest" description="Disordered" evidence="6">
    <location>
        <begin position="71"/>
        <end position="123"/>
    </location>
</feature>
<feature type="signal peptide" evidence="7">
    <location>
        <begin position="1"/>
        <end position="37"/>
    </location>
</feature>
<proteinExistence type="predicted"/>
<dbReference type="STRING" id="983920.Y88_1851"/>
<dbReference type="Proteomes" id="UP000004728">
    <property type="component" value="Unassembled WGS sequence"/>
</dbReference>
<reference evidence="9 10" key="1">
    <citation type="journal article" date="2012" name="J. Bacteriol.">
        <title>Draft Genome Sequence of Novosphingobium nitrogenifigens Y88T.</title>
        <authorList>
            <person name="Strabala T.J."/>
            <person name="Macdonald L."/>
            <person name="Liu V."/>
            <person name="Smit A.M."/>
        </authorList>
    </citation>
    <scope>NUCLEOTIDE SEQUENCE [LARGE SCALE GENOMIC DNA]</scope>
    <source>
        <strain evidence="9 10">DSM 19370</strain>
    </source>
</reference>
<dbReference type="SMART" id="SM00028">
    <property type="entry name" value="TPR"/>
    <property type="match status" value="6"/>
</dbReference>
<gene>
    <name evidence="9" type="ORF">Y88_1851</name>
</gene>
<evidence type="ECO:0000256" key="1">
    <source>
        <dbReference type="ARBA" id="ARBA00005186"/>
    </source>
</evidence>
<feature type="chain" id="PRO_5003277758" evidence="7">
    <location>
        <begin position="38"/>
        <end position="1150"/>
    </location>
</feature>
<comment type="caution">
    <text evidence="9">The sequence shown here is derived from an EMBL/GenBank/DDBJ whole genome shotgun (WGS) entry which is preliminary data.</text>
</comment>
<dbReference type="Pfam" id="PF05420">
    <property type="entry name" value="BCSC_C"/>
    <property type="match status" value="1"/>
</dbReference>
<dbReference type="SUPFAM" id="SSF81901">
    <property type="entry name" value="HCP-like"/>
    <property type="match status" value="1"/>
</dbReference>
<dbReference type="Pfam" id="PF13432">
    <property type="entry name" value="TPR_16"/>
    <property type="match status" value="2"/>
</dbReference>
<dbReference type="InterPro" id="IPR011990">
    <property type="entry name" value="TPR-like_helical_dom_sf"/>
</dbReference>
<evidence type="ECO:0000256" key="6">
    <source>
        <dbReference type="SAM" id="MobiDB-lite"/>
    </source>
</evidence>
<dbReference type="InParanoid" id="F1Z4Y6"/>
<dbReference type="eggNOG" id="COG5010">
    <property type="taxonomic scope" value="Bacteria"/>
</dbReference>
<name>F1Z4Y6_9SPHN</name>
<dbReference type="RefSeq" id="WP_008068830.1">
    <property type="nucleotide sequence ID" value="NZ_AQWK01000005.1"/>
</dbReference>
<dbReference type="InterPro" id="IPR019734">
    <property type="entry name" value="TPR_rpt"/>
</dbReference>
<dbReference type="PANTHER" id="PTHR45586:SF1">
    <property type="entry name" value="LIPOPOLYSACCHARIDE ASSEMBLY PROTEIN B"/>
    <property type="match status" value="1"/>
</dbReference>
<sequence length="1150" mass="120398">MTHASGKAALRRRKAGTAALLLLGVSAGAMWPTCAMAENPAVKALLQQARYWQSKGRGDLADQALRRAQAIDPDNAEVKRAQAGGPAPQVKTAPQAKAPPQASTRSKAPAPRREKAASANADTGGQARVAGFAALQANDLATANRQFESAFARNHRDADALGGLGLVALKQGNFAKAREYLEQSSRLGDAAKWAEALASAKYYAGLGDAQNLAARGQLADAQKMAEDLVRTGGARNETALELLADIYDRQGRYADAADLYRQASTHGKEGDKRLASRAARGRALAAAGRGDDIAAEQEFQQGLMLDTEDPWIRYEFARFMIKRGRVAEAESLIQALSSSTDPDALYAAAMVDSDLGRIAAAEALIQRIPEIYQTQPMRAFAVGLKTDTAIARAKTLAAGGRKGEAAAALRQLGQTRGLPAARQAAIADALYEMGDTTDAATLAQQALAGSITDLGGYEAIIRVATKTGRDDLAQTAFQRATQLAGASSDGQAALTRIGAGMAASQADRLRLQGQYAQAFDVLQQAWGSAPDNAEILAGLARLYQAGNMPARAAQTFQIILARTPRDREALGGLMETAQAAGDRGLSQQAQARLLQAYPDNYEVYLSVARTEQARGNVGAATKYLKLARELYSRQMTAPGLGGNPFAGTGTGLGTNPFRNMAAAPAPQPVNPFSLGGGTRLPATTGMAFDAGNGGAQTGFAPQGGGAVMAQGGVQGVALGAGQAGPWNAPTTPTGQFGGQAVGGWGAGAAPSPSPTPAASSVPVDPVLAQIQTDIANLSQDSGPRGEVHAAYRARSGETGLSELREVKGTAELSTGLGGGRVYVRGDATVIDAGRPTGSGLARFGRNATIEAQAIVDKVASALKQADTQRKSGVAISAGYADKLVQVEGGVTPLGFGNNKATWRAAITPQLAQNVSARAWFERKPVTDSVVSYAGTRDPVTGEFWGRVMRTGGGVGVSIDHDGSGVYGDVAYNHYAGLNVLSNHNVEANLGGYLRVRHTVHSNLTAGLNINYQTYGNNQNFFTYGQGGYFSPQSFLSLGFPINYTYESPKVDIKGSFTPGFQSFSQDKVNLYTTDPTAQATLDGLKAEDSDVRNYYDSLSKTGFALSAEGSAYYRVTSSTRIGGEISYNTFGNYDEFRSMLGIRQTLGSTK</sequence>
<dbReference type="Gene3D" id="1.25.40.10">
    <property type="entry name" value="Tetratricopeptide repeat domain"/>
    <property type="match status" value="3"/>
</dbReference>
<organism evidence="9 10">
    <name type="scientific">Novosphingobium nitrogenifigens DSM 19370</name>
    <dbReference type="NCBI Taxonomy" id="983920"/>
    <lineage>
        <taxon>Bacteria</taxon>
        <taxon>Pseudomonadati</taxon>
        <taxon>Pseudomonadota</taxon>
        <taxon>Alphaproteobacteria</taxon>
        <taxon>Sphingomonadales</taxon>
        <taxon>Sphingomonadaceae</taxon>
        <taxon>Novosphingobium</taxon>
    </lineage>
</organism>
<feature type="compositionally biased region" description="Low complexity" evidence="6">
    <location>
        <begin position="86"/>
        <end position="102"/>
    </location>
</feature>
<keyword evidence="5" id="KW-0135">Cellulose biosynthesis</keyword>
<evidence type="ECO:0000259" key="8">
    <source>
        <dbReference type="Pfam" id="PF05420"/>
    </source>
</evidence>
<evidence type="ECO:0000256" key="2">
    <source>
        <dbReference type="ARBA" id="ARBA00022729"/>
    </source>
</evidence>
<keyword evidence="10" id="KW-1185">Reference proteome</keyword>
<feature type="domain" description="Cellulose synthase operon C C-terminal" evidence="8">
    <location>
        <begin position="801"/>
        <end position="1145"/>
    </location>
</feature>
<dbReference type="HOGENOM" id="CLU_001631_1_0_5"/>
<keyword evidence="3" id="KW-0677">Repeat</keyword>
<dbReference type="Pfam" id="PF14559">
    <property type="entry name" value="TPR_19"/>
    <property type="match status" value="2"/>
</dbReference>
<dbReference type="FunCoup" id="F1Z4Y6">
    <property type="interactions" value="23"/>
</dbReference>
<evidence type="ECO:0000256" key="3">
    <source>
        <dbReference type="ARBA" id="ARBA00022737"/>
    </source>
</evidence>
<evidence type="ECO:0000313" key="10">
    <source>
        <dbReference type="Proteomes" id="UP000004728"/>
    </source>
</evidence>
<dbReference type="eggNOG" id="COG0457">
    <property type="taxonomic scope" value="Bacteria"/>
</dbReference>
<dbReference type="PANTHER" id="PTHR45586">
    <property type="entry name" value="TPR REPEAT-CONTAINING PROTEIN PA4667"/>
    <property type="match status" value="1"/>
</dbReference>
<dbReference type="OrthoDB" id="174989at2"/>
<evidence type="ECO:0000313" key="9">
    <source>
        <dbReference type="EMBL" id="EGD59977.1"/>
    </source>
</evidence>
<evidence type="ECO:0000256" key="7">
    <source>
        <dbReference type="SAM" id="SignalP"/>
    </source>
</evidence>
<dbReference type="GO" id="GO:0019867">
    <property type="term" value="C:outer membrane"/>
    <property type="evidence" value="ECO:0007669"/>
    <property type="project" value="InterPro"/>
</dbReference>
<dbReference type="GO" id="GO:0030244">
    <property type="term" value="P:cellulose biosynthetic process"/>
    <property type="evidence" value="ECO:0007669"/>
    <property type="project" value="UniProtKB-KW"/>
</dbReference>
<evidence type="ECO:0000256" key="4">
    <source>
        <dbReference type="ARBA" id="ARBA00022803"/>
    </source>
</evidence>
<dbReference type="UniPathway" id="UPA00694"/>
<protein>
    <submittedName>
        <fullName evidence="9">Cellulose synthase protein C</fullName>
    </submittedName>
</protein>
<dbReference type="InterPro" id="IPR051012">
    <property type="entry name" value="CellSynth/LPSAsmb/PSIAsmb"/>
</dbReference>
<dbReference type="SUPFAM" id="SSF48452">
    <property type="entry name" value="TPR-like"/>
    <property type="match status" value="2"/>
</dbReference>
<dbReference type="EMBL" id="AEWJ01000023">
    <property type="protein sequence ID" value="EGD59977.1"/>
    <property type="molecule type" value="Genomic_DNA"/>
</dbReference>
<keyword evidence="2 7" id="KW-0732">Signal</keyword>